<keyword evidence="9" id="KW-1185">Reference proteome</keyword>
<evidence type="ECO:0000259" key="6">
    <source>
        <dbReference type="SMART" id="SM00062"/>
    </source>
</evidence>
<evidence type="ECO:0000256" key="1">
    <source>
        <dbReference type="ARBA" id="ARBA00004196"/>
    </source>
</evidence>
<dbReference type="Pfam" id="PF00497">
    <property type="entry name" value="SBP_bac_3"/>
    <property type="match status" value="1"/>
</dbReference>
<dbReference type="PATRIC" id="fig|759362.5.peg.309"/>
<dbReference type="PANTHER" id="PTHR35936:SF19">
    <property type="entry name" value="AMINO-ACID-BINDING PROTEIN YXEM-RELATED"/>
    <property type="match status" value="1"/>
</dbReference>
<feature type="chain" id="PRO_5003395886" evidence="5">
    <location>
        <begin position="23"/>
        <end position="243"/>
    </location>
</feature>
<dbReference type="GO" id="GO:0016020">
    <property type="term" value="C:membrane"/>
    <property type="evidence" value="ECO:0007669"/>
    <property type="project" value="InterPro"/>
</dbReference>
<dbReference type="KEGG" id="kvl:KVU_0296"/>
<dbReference type="InterPro" id="IPR018313">
    <property type="entry name" value="SBP_3_CS"/>
</dbReference>
<dbReference type="Gene3D" id="3.40.190.10">
    <property type="entry name" value="Periplasmic binding protein-like II"/>
    <property type="match status" value="2"/>
</dbReference>
<dbReference type="Proteomes" id="UP000000692">
    <property type="component" value="Chromosome"/>
</dbReference>
<comment type="subcellular location">
    <subcellularLocation>
        <location evidence="1">Cell envelope</location>
    </subcellularLocation>
</comment>
<evidence type="ECO:0000313" key="9">
    <source>
        <dbReference type="Proteomes" id="UP000000692"/>
    </source>
</evidence>
<proteinExistence type="inferred from homology"/>
<dbReference type="SMART" id="SM00079">
    <property type="entry name" value="PBPe"/>
    <property type="match status" value="1"/>
</dbReference>
<gene>
    <name evidence="8" type="ordered locus">KVU_0296</name>
</gene>
<reference evidence="8 9" key="1">
    <citation type="journal article" date="2011" name="J. Bacteriol.">
        <title>Complete genome sequence of the industrial strain Ketogulonicigenium vulgare WSH-001.</title>
        <authorList>
            <person name="Liu L."/>
            <person name="Li Y."/>
            <person name="Zhang J."/>
            <person name="Zhou Z."/>
            <person name="Liu J."/>
            <person name="Li X."/>
            <person name="Zhou J."/>
            <person name="Du G."/>
            <person name="Wang L."/>
            <person name="Chen J."/>
        </authorList>
    </citation>
    <scope>NUCLEOTIDE SEQUENCE [LARGE SCALE GENOMIC DNA]</scope>
    <source>
        <strain evidence="8 9">WSH-001</strain>
    </source>
</reference>
<dbReference type="OrthoDB" id="9807134at2"/>
<feature type="domain" description="Ionotropic glutamate receptor C-terminal" evidence="7">
    <location>
        <begin position="25"/>
        <end position="237"/>
    </location>
</feature>
<feature type="domain" description="Solute-binding protein family 3/N-terminal" evidence="6">
    <location>
        <begin position="25"/>
        <end position="238"/>
    </location>
</feature>
<dbReference type="InterPro" id="IPR001638">
    <property type="entry name" value="Solute-binding_3/MltF_N"/>
</dbReference>
<name>F9Y9F3_KETVW</name>
<sequence length="243" mass="25424">MKTLLRSTAILSLGLLASGAMAQDIVRIGTEGAYAPYNFVNDQNQLDGYEIELGNELCLRAGITCEWVQNDWDSIIPNLVSGNYDAIMAGMSITDERRQVIAFSDEYVPAQSSLYVAQTEGVDVNTAVVAAQTGTIQAGHVSETAATLLEFATFDDALAAVTSGEADAVLADGDSLLPAIEASGGALVVVDSVQIGGGIGVGLRQSDTALAETFNTAIASMKADGTINELMVKWFGAEAETFE</sequence>
<dbReference type="GO" id="GO:0015276">
    <property type="term" value="F:ligand-gated monoatomic ion channel activity"/>
    <property type="evidence" value="ECO:0007669"/>
    <property type="project" value="InterPro"/>
</dbReference>
<dbReference type="HOGENOM" id="CLU_019602_18_0_5"/>
<protein>
    <submittedName>
        <fullName evidence="8">His/Glu/Gln/Arg/opine family ABC transporter</fullName>
    </submittedName>
</protein>
<dbReference type="PROSITE" id="PS01039">
    <property type="entry name" value="SBP_BACTERIAL_3"/>
    <property type="match status" value="1"/>
</dbReference>
<dbReference type="SUPFAM" id="SSF53850">
    <property type="entry name" value="Periplasmic binding protein-like II"/>
    <property type="match status" value="1"/>
</dbReference>
<evidence type="ECO:0000256" key="3">
    <source>
        <dbReference type="ARBA" id="ARBA00022729"/>
    </source>
</evidence>
<dbReference type="PANTHER" id="PTHR35936">
    <property type="entry name" value="MEMBRANE-BOUND LYTIC MUREIN TRANSGLYCOSYLASE F"/>
    <property type="match status" value="1"/>
</dbReference>
<comment type="similarity">
    <text evidence="2 4">Belongs to the bacterial solute-binding protein 3 family.</text>
</comment>
<organism evidence="8 9">
    <name type="scientific">Ketogulonicigenium vulgare (strain WSH-001)</name>
    <dbReference type="NCBI Taxonomy" id="759362"/>
    <lineage>
        <taxon>Bacteria</taxon>
        <taxon>Pseudomonadati</taxon>
        <taxon>Pseudomonadota</taxon>
        <taxon>Alphaproteobacteria</taxon>
        <taxon>Rhodobacterales</taxon>
        <taxon>Roseobacteraceae</taxon>
        <taxon>Ketogulonicigenium</taxon>
    </lineage>
</organism>
<dbReference type="AlphaFoldDB" id="F9Y9F3"/>
<evidence type="ECO:0000256" key="2">
    <source>
        <dbReference type="ARBA" id="ARBA00010333"/>
    </source>
</evidence>
<accession>F9Y9F3</accession>
<dbReference type="SMART" id="SM00062">
    <property type="entry name" value="PBPb"/>
    <property type="match status" value="1"/>
</dbReference>
<evidence type="ECO:0000313" key="8">
    <source>
        <dbReference type="EMBL" id="AEM40135.1"/>
    </source>
</evidence>
<evidence type="ECO:0000256" key="4">
    <source>
        <dbReference type="RuleBase" id="RU003744"/>
    </source>
</evidence>
<evidence type="ECO:0000256" key="5">
    <source>
        <dbReference type="SAM" id="SignalP"/>
    </source>
</evidence>
<dbReference type="RefSeq" id="WP_013383562.1">
    <property type="nucleotide sequence ID" value="NC_017384.1"/>
</dbReference>
<evidence type="ECO:0000259" key="7">
    <source>
        <dbReference type="SMART" id="SM00079"/>
    </source>
</evidence>
<dbReference type="eggNOG" id="COG0834">
    <property type="taxonomic scope" value="Bacteria"/>
</dbReference>
<keyword evidence="3 5" id="KW-0732">Signal</keyword>
<dbReference type="InterPro" id="IPR001320">
    <property type="entry name" value="Iontro_rcpt_C"/>
</dbReference>
<feature type="signal peptide" evidence="5">
    <location>
        <begin position="1"/>
        <end position="22"/>
    </location>
</feature>
<dbReference type="EMBL" id="CP002018">
    <property type="protein sequence ID" value="AEM40135.1"/>
    <property type="molecule type" value="Genomic_DNA"/>
</dbReference>
<dbReference type="GO" id="GO:0030313">
    <property type="term" value="C:cell envelope"/>
    <property type="evidence" value="ECO:0007669"/>
    <property type="project" value="UniProtKB-SubCell"/>
</dbReference>